<dbReference type="EMBL" id="LGSR01000001">
    <property type="protein sequence ID" value="KOS23459.1"/>
    <property type="molecule type" value="Genomic_DNA"/>
</dbReference>
<feature type="region of interest" description="Disordered" evidence="1">
    <location>
        <begin position="571"/>
        <end position="596"/>
    </location>
</feature>
<evidence type="ECO:0000313" key="4">
    <source>
        <dbReference type="Proteomes" id="UP000053831"/>
    </source>
</evidence>
<reference evidence="3 4" key="1">
    <citation type="submission" date="2015-07" db="EMBL/GenBank/DDBJ databases">
        <title>The genome of the fungus Escovopsis weberi, a specialized disease agent of ant agriculture.</title>
        <authorList>
            <person name="de Man T.J."/>
            <person name="Stajich J.E."/>
            <person name="Kubicek C.P."/>
            <person name="Chenthamara K."/>
            <person name="Atanasova L."/>
            <person name="Druzhinina I.S."/>
            <person name="Birnbaum S."/>
            <person name="Barribeau S.M."/>
            <person name="Teiling C."/>
            <person name="Suen G."/>
            <person name="Currie C."/>
            <person name="Gerardo N.M."/>
        </authorList>
    </citation>
    <scope>NUCLEOTIDE SEQUENCE [LARGE SCALE GENOMIC DNA]</scope>
</reference>
<keyword evidence="4" id="KW-1185">Reference proteome</keyword>
<dbReference type="OrthoDB" id="47007at2759"/>
<accession>A0A0M9VXQ5</accession>
<protein>
    <recommendedName>
        <fullName evidence="2">Heterokaryon incompatibility domain-containing protein</fullName>
    </recommendedName>
</protein>
<name>A0A0M9VXQ5_ESCWE</name>
<sequence length="706" mass="77931">MGNSIKSSLRGRRRCGVCLFELDQTKAQPSRHLTGIDAEVDIDWILAFATRDTYEFTYEQLTASARQGCATCAALLKALERFGTGEFTTARWEPDSNNWGAKHPVLIVDDTDERFELFTAPEVAAGQGTPSLHPIALAARQLSTGSTGGEATLRQAAEWLGKCRREHESCRPHDEGFVPTRLLFLGGQDAGVVHLIEHPAPSTAFATLSHRWTEETLGVRLERDNLDLRKREGMRVAEFPLMMRQVVAALRGLGIEHVWIDCMCIVQDDGDDWMREAATMASIYANAELTIGSTWGSKAGDGLFHEREGPAGIEVATVDVDEDGHGHGHGHRSHPVMLRRALPHFRWQEFRGGNWFMHDPRVAPDQEWPLLARGWVYQEQLLSRRMLHFARGEAVWECFGARSCECGWHDRDAGEALAGKAKQAAAGKRWEEVLTEYAGRPLTFETDRLPAVAGVAKAVGRAKGVLSDDRVAYVCGLFTAEDDLRDTLFWYLTERPQGARLDSSIPTWSWASVASTALGFWSYLHEDIEIGGVEASFPEGADPYMGQIEQGASVTLSGRILQGTMHHGRDWARTSASLPDEDDAGGRGHHREGVPDEESFVLGVGDRWATFRADYRLDEPGKSFVPSGAPVSCLLIGSASEGSLDPETGEGTERVVPCFLVLRCVDAAGARYERLGMYEGSGCLDGEWLDLKTFVDTSEKQKITMI</sequence>
<evidence type="ECO:0000313" key="3">
    <source>
        <dbReference type="EMBL" id="KOS23459.1"/>
    </source>
</evidence>
<gene>
    <name evidence="3" type="ORF">ESCO_006587</name>
</gene>
<dbReference type="AlphaFoldDB" id="A0A0M9VXQ5"/>
<comment type="caution">
    <text evidence="3">The sequence shown here is derived from an EMBL/GenBank/DDBJ whole genome shotgun (WGS) entry which is preliminary data.</text>
</comment>
<dbReference type="Pfam" id="PF06985">
    <property type="entry name" value="HET"/>
    <property type="match status" value="1"/>
</dbReference>
<proteinExistence type="predicted"/>
<dbReference type="Proteomes" id="UP000053831">
    <property type="component" value="Unassembled WGS sequence"/>
</dbReference>
<evidence type="ECO:0000259" key="2">
    <source>
        <dbReference type="Pfam" id="PF06985"/>
    </source>
</evidence>
<dbReference type="STRING" id="150374.A0A0M9VXQ5"/>
<dbReference type="InterPro" id="IPR010730">
    <property type="entry name" value="HET"/>
</dbReference>
<dbReference type="PANTHER" id="PTHR33112">
    <property type="entry name" value="DOMAIN PROTEIN, PUTATIVE-RELATED"/>
    <property type="match status" value="1"/>
</dbReference>
<organism evidence="3 4">
    <name type="scientific">Escovopsis weberi</name>
    <dbReference type="NCBI Taxonomy" id="150374"/>
    <lineage>
        <taxon>Eukaryota</taxon>
        <taxon>Fungi</taxon>
        <taxon>Dikarya</taxon>
        <taxon>Ascomycota</taxon>
        <taxon>Pezizomycotina</taxon>
        <taxon>Sordariomycetes</taxon>
        <taxon>Hypocreomycetidae</taxon>
        <taxon>Hypocreales</taxon>
        <taxon>Hypocreaceae</taxon>
        <taxon>Escovopsis</taxon>
    </lineage>
</organism>
<evidence type="ECO:0000256" key="1">
    <source>
        <dbReference type="SAM" id="MobiDB-lite"/>
    </source>
</evidence>
<dbReference type="PANTHER" id="PTHR33112:SF9">
    <property type="entry name" value="HETEROKARYON INCOMPATIBILITY DOMAIN-CONTAINING PROTEIN"/>
    <property type="match status" value="1"/>
</dbReference>
<feature type="domain" description="Heterokaryon incompatibility" evidence="2">
    <location>
        <begin position="205"/>
        <end position="379"/>
    </location>
</feature>